<dbReference type="PANTHER" id="PTHR10954:SF18">
    <property type="entry name" value="RIBONUCLEASE HII"/>
    <property type="match status" value="1"/>
</dbReference>
<dbReference type="AlphaFoldDB" id="A0A6C0KWF9"/>
<dbReference type="GO" id="GO:0032299">
    <property type="term" value="C:ribonuclease H2 complex"/>
    <property type="evidence" value="ECO:0007669"/>
    <property type="project" value="TreeGrafter"/>
</dbReference>
<evidence type="ECO:0000256" key="8">
    <source>
        <dbReference type="ARBA" id="ARBA00022490"/>
    </source>
</evidence>
<dbReference type="PANTHER" id="PTHR10954">
    <property type="entry name" value="RIBONUCLEASE H2 SUBUNIT A"/>
    <property type="match status" value="1"/>
</dbReference>
<dbReference type="GO" id="GO:0003723">
    <property type="term" value="F:RNA binding"/>
    <property type="evidence" value="ECO:0007669"/>
    <property type="project" value="InterPro"/>
</dbReference>
<comment type="similarity">
    <text evidence="5">Belongs to the RNase HII family.</text>
</comment>
<evidence type="ECO:0000259" key="14">
    <source>
        <dbReference type="PROSITE" id="PS51975"/>
    </source>
</evidence>
<evidence type="ECO:0000256" key="3">
    <source>
        <dbReference type="ARBA" id="ARBA00001946"/>
    </source>
</evidence>
<dbReference type="GO" id="GO:0046872">
    <property type="term" value="F:metal ion binding"/>
    <property type="evidence" value="ECO:0007669"/>
    <property type="project" value="UniProtKB-KW"/>
</dbReference>
<evidence type="ECO:0000313" key="15">
    <source>
        <dbReference type="EMBL" id="QHU20834.1"/>
    </source>
</evidence>
<dbReference type="InterPro" id="IPR022898">
    <property type="entry name" value="RNase_HII"/>
</dbReference>
<dbReference type="CDD" id="cd07182">
    <property type="entry name" value="RNase_HII_bacteria_HII_like"/>
    <property type="match status" value="1"/>
</dbReference>
<keyword evidence="12" id="KW-0378">Hydrolase</keyword>
<evidence type="ECO:0000256" key="2">
    <source>
        <dbReference type="ARBA" id="ARBA00001936"/>
    </source>
</evidence>
<evidence type="ECO:0000256" key="4">
    <source>
        <dbReference type="ARBA" id="ARBA00004496"/>
    </source>
</evidence>
<comment type="subcellular location">
    <subcellularLocation>
        <location evidence="4">Cytoplasm</location>
    </subcellularLocation>
</comment>
<evidence type="ECO:0000256" key="12">
    <source>
        <dbReference type="ARBA" id="ARBA00022801"/>
    </source>
</evidence>
<sequence>MLLLPNDIIEIGVDEVGRGTLFGPVVAAAVILAPISDANSGEYEKIMDSKKISEKKREKIATFIHKEALAVGIGMASAAEIDEINILQATYLAMHRALDNIAANTANTNIVYDLIRVDGNKFKPYKDKKYECVVQGDAKYLSIAAASIVAKVYRDNFILENVATNSNLKIYDLQNNKGYGTAKHLAALKTHGPVEGHRFSFKPISQ</sequence>
<proteinExistence type="inferred from homology"/>
<evidence type="ECO:0000256" key="7">
    <source>
        <dbReference type="ARBA" id="ARBA00019179"/>
    </source>
</evidence>
<evidence type="ECO:0000256" key="6">
    <source>
        <dbReference type="ARBA" id="ARBA00012180"/>
    </source>
</evidence>
<dbReference type="GO" id="GO:0006298">
    <property type="term" value="P:mismatch repair"/>
    <property type="evidence" value="ECO:0007669"/>
    <property type="project" value="TreeGrafter"/>
</dbReference>
<dbReference type="GO" id="GO:0043137">
    <property type="term" value="P:DNA replication, removal of RNA primer"/>
    <property type="evidence" value="ECO:0007669"/>
    <property type="project" value="TreeGrafter"/>
</dbReference>
<keyword evidence="10" id="KW-0479">Metal-binding</keyword>
<feature type="domain" description="RNase H type-2" evidence="14">
    <location>
        <begin position="8"/>
        <end position="206"/>
    </location>
</feature>
<dbReference type="GO" id="GO:0005737">
    <property type="term" value="C:cytoplasm"/>
    <property type="evidence" value="ECO:0007669"/>
    <property type="project" value="UniProtKB-SubCell"/>
</dbReference>
<dbReference type="InterPro" id="IPR001352">
    <property type="entry name" value="RNase_HII/HIII"/>
</dbReference>
<dbReference type="InterPro" id="IPR036397">
    <property type="entry name" value="RNaseH_sf"/>
</dbReference>
<dbReference type="InterPro" id="IPR012337">
    <property type="entry name" value="RNaseH-like_sf"/>
</dbReference>
<keyword evidence="9" id="KW-0540">Nuclease</keyword>
<accession>A0A6C0KWF9</accession>
<keyword evidence="8" id="KW-0963">Cytoplasm</keyword>
<dbReference type="InterPro" id="IPR024567">
    <property type="entry name" value="RNase_HII/HIII_dom"/>
</dbReference>
<evidence type="ECO:0000256" key="13">
    <source>
        <dbReference type="ARBA" id="ARBA00023211"/>
    </source>
</evidence>
<name>A0A6C0KWF9_9ZZZZ</name>
<comment type="catalytic activity">
    <reaction evidence="1">
        <text>Endonucleolytic cleavage to 5'-phosphomonoester.</text>
        <dbReference type="EC" id="3.1.26.4"/>
    </reaction>
</comment>
<dbReference type="EMBL" id="MN740975">
    <property type="protein sequence ID" value="QHU20834.1"/>
    <property type="molecule type" value="Genomic_DNA"/>
</dbReference>
<evidence type="ECO:0000256" key="9">
    <source>
        <dbReference type="ARBA" id="ARBA00022722"/>
    </source>
</evidence>
<protein>
    <recommendedName>
        <fullName evidence="7">Ribonuclease HII</fullName>
        <ecNumber evidence="6">3.1.26.4</ecNumber>
    </recommendedName>
</protein>
<dbReference type="Pfam" id="PF01351">
    <property type="entry name" value="RNase_HII"/>
    <property type="match status" value="1"/>
</dbReference>
<dbReference type="NCBIfam" id="NF000595">
    <property type="entry name" value="PRK00015.1-3"/>
    <property type="match status" value="1"/>
</dbReference>
<keyword evidence="11" id="KW-0255">Endonuclease</keyword>
<dbReference type="EC" id="3.1.26.4" evidence="6"/>
<evidence type="ECO:0000256" key="11">
    <source>
        <dbReference type="ARBA" id="ARBA00022759"/>
    </source>
</evidence>
<evidence type="ECO:0000256" key="10">
    <source>
        <dbReference type="ARBA" id="ARBA00022723"/>
    </source>
</evidence>
<comment type="cofactor">
    <cofactor evidence="2">
        <name>Mn(2+)</name>
        <dbReference type="ChEBI" id="CHEBI:29035"/>
    </cofactor>
</comment>
<dbReference type="GO" id="GO:0004523">
    <property type="term" value="F:RNA-DNA hybrid ribonuclease activity"/>
    <property type="evidence" value="ECO:0007669"/>
    <property type="project" value="UniProtKB-EC"/>
</dbReference>
<dbReference type="Gene3D" id="3.30.420.10">
    <property type="entry name" value="Ribonuclease H-like superfamily/Ribonuclease H"/>
    <property type="match status" value="1"/>
</dbReference>
<dbReference type="SUPFAM" id="SSF53098">
    <property type="entry name" value="Ribonuclease H-like"/>
    <property type="match status" value="1"/>
</dbReference>
<evidence type="ECO:0000256" key="1">
    <source>
        <dbReference type="ARBA" id="ARBA00000077"/>
    </source>
</evidence>
<evidence type="ECO:0000256" key="5">
    <source>
        <dbReference type="ARBA" id="ARBA00007383"/>
    </source>
</evidence>
<dbReference type="PROSITE" id="PS51975">
    <property type="entry name" value="RNASE_H_2"/>
    <property type="match status" value="1"/>
</dbReference>
<organism evidence="15">
    <name type="scientific">viral metagenome</name>
    <dbReference type="NCBI Taxonomy" id="1070528"/>
    <lineage>
        <taxon>unclassified sequences</taxon>
        <taxon>metagenomes</taxon>
        <taxon>organismal metagenomes</taxon>
    </lineage>
</organism>
<reference evidence="15" key="1">
    <citation type="journal article" date="2020" name="Nature">
        <title>Giant virus diversity and host interactions through global metagenomics.</title>
        <authorList>
            <person name="Schulz F."/>
            <person name="Roux S."/>
            <person name="Paez-Espino D."/>
            <person name="Jungbluth S."/>
            <person name="Walsh D.A."/>
            <person name="Denef V.J."/>
            <person name="McMahon K.D."/>
            <person name="Konstantinidis K.T."/>
            <person name="Eloe-Fadrosh E.A."/>
            <person name="Kyrpides N.C."/>
            <person name="Woyke T."/>
        </authorList>
    </citation>
    <scope>NUCLEOTIDE SEQUENCE</scope>
    <source>
        <strain evidence="15">GVMAG-S-3300013094-100</strain>
    </source>
</reference>
<comment type="cofactor">
    <cofactor evidence="3">
        <name>Mg(2+)</name>
        <dbReference type="ChEBI" id="CHEBI:18420"/>
    </cofactor>
</comment>
<keyword evidence="13" id="KW-0464">Manganese</keyword>